<dbReference type="EMBL" id="BORT01000001">
    <property type="protein sequence ID" value="GIO45376.1"/>
    <property type="molecule type" value="Genomic_DNA"/>
</dbReference>
<dbReference type="AlphaFoldDB" id="A0A919Y758"/>
<dbReference type="Proteomes" id="UP000682811">
    <property type="component" value="Unassembled WGS sequence"/>
</dbReference>
<organism evidence="1 2">
    <name type="scientific">Paenibacillus azoreducens</name>
    <dbReference type="NCBI Taxonomy" id="116718"/>
    <lineage>
        <taxon>Bacteria</taxon>
        <taxon>Bacillati</taxon>
        <taxon>Bacillota</taxon>
        <taxon>Bacilli</taxon>
        <taxon>Bacillales</taxon>
        <taxon>Paenibacillaceae</taxon>
        <taxon>Paenibacillus</taxon>
    </lineage>
</organism>
<keyword evidence="2" id="KW-1185">Reference proteome</keyword>
<reference evidence="1 2" key="1">
    <citation type="submission" date="2021-03" db="EMBL/GenBank/DDBJ databases">
        <title>Antimicrobial resistance genes in bacteria isolated from Japanese honey, and their potential for conferring macrolide and lincosamide resistance in the American foulbrood pathogen Paenibacillus larvae.</title>
        <authorList>
            <person name="Okamoto M."/>
            <person name="Kumagai M."/>
            <person name="Kanamori H."/>
            <person name="Takamatsu D."/>
        </authorList>
    </citation>
    <scope>NUCLEOTIDE SEQUENCE [LARGE SCALE GENOMIC DNA]</scope>
    <source>
        <strain evidence="1 2">J34TS1</strain>
    </source>
</reference>
<accession>A0A919Y758</accession>
<comment type="caution">
    <text evidence="1">The sequence shown here is derived from an EMBL/GenBank/DDBJ whole genome shotgun (WGS) entry which is preliminary data.</text>
</comment>
<gene>
    <name evidence="1" type="ORF">J34TS1_01410</name>
</gene>
<sequence length="59" mass="6658">MRNPIRVVFAEYVKANGPSTFINRYCDKTIDALHTKIVKMNDKVCGKPECQKQEGNASV</sequence>
<name>A0A919Y758_9BACL</name>
<proteinExistence type="predicted"/>
<protein>
    <submittedName>
        <fullName evidence="1">Uncharacterized protein</fullName>
    </submittedName>
</protein>
<dbReference type="RefSeq" id="WP_212976578.1">
    <property type="nucleotide sequence ID" value="NZ_AP025343.1"/>
</dbReference>
<evidence type="ECO:0000313" key="1">
    <source>
        <dbReference type="EMBL" id="GIO45376.1"/>
    </source>
</evidence>
<evidence type="ECO:0000313" key="2">
    <source>
        <dbReference type="Proteomes" id="UP000682811"/>
    </source>
</evidence>